<sequence length="78" mass="8623">MMKLVLSCGSKITSSGLLLSNKSSETELHLRDRTEIIGNSVRNPTSKPPFTDDIRFAATSEVVEERVTGGEVVWWSNL</sequence>
<evidence type="ECO:0000313" key="2">
    <source>
        <dbReference type="Proteomes" id="UP000712281"/>
    </source>
</evidence>
<gene>
    <name evidence="1" type="ORF">F2Q68_00043499</name>
</gene>
<reference evidence="1" key="1">
    <citation type="submission" date="2019-12" db="EMBL/GenBank/DDBJ databases">
        <title>Genome sequencing and annotation of Brassica cretica.</title>
        <authorList>
            <person name="Studholme D.J."/>
            <person name="Sarris P.F."/>
        </authorList>
    </citation>
    <scope>NUCLEOTIDE SEQUENCE</scope>
    <source>
        <strain evidence="1">PFS-001/15</strain>
        <tissue evidence="1">Leaf</tissue>
    </source>
</reference>
<name>A0A8S9LMD6_BRACR</name>
<dbReference type="Proteomes" id="UP000712281">
    <property type="component" value="Unassembled WGS sequence"/>
</dbReference>
<proteinExistence type="predicted"/>
<accession>A0A8S9LMD6</accession>
<evidence type="ECO:0000313" key="1">
    <source>
        <dbReference type="EMBL" id="KAF2606496.1"/>
    </source>
</evidence>
<organism evidence="1 2">
    <name type="scientific">Brassica cretica</name>
    <name type="common">Mustard</name>
    <dbReference type="NCBI Taxonomy" id="69181"/>
    <lineage>
        <taxon>Eukaryota</taxon>
        <taxon>Viridiplantae</taxon>
        <taxon>Streptophyta</taxon>
        <taxon>Embryophyta</taxon>
        <taxon>Tracheophyta</taxon>
        <taxon>Spermatophyta</taxon>
        <taxon>Magnoliopsida</taxon>
        <taxon>eudicotyledons</taxon>
        <taxon>Gunneridae</taxon>
        <taxon>Pentapetalae</taxon>
        <taxon>rosids</taxon>
        <taxon>malvids</taxon>
        <taxon>Brassicales</taxon>
        <taxon>Brassicaceae</taxon>
        <taxon>Brassiceae</taxon>
        <taxon>Brassica</taxon>
    </lineage>
</organism>
<dbReference type="EMBL" id="QGKW02000276">
    <property type="protein sequence ID" value="KAF2606496.1"/>
    <property type="molecule type" value="Genomic_DNA"/>
</dbReference>
<protein>
    <submittedName>
        <fullName evidence="1">Uncharacterized protein</fullName>
    </submittedName>
</protein>
<comment type="caution">
    <text evidence="1">The sequence shown here is derived from an EMBL/GenBank/DDBJ whole genome shotgun (WGS) entry which is preliminary data.</text>
</comment>
<dbReference type="AlphaFoldDB" id="A0A8S9LMD6"/>